<dbReference type="GO" id="GO:0016829">
    <property type="term" value="F:lyase activity"/>
    <property type="evidence" value="ECO:0007669"/>
    <property type="project" value="UniProtKB-KW"/>
</dbReference>
<dbReference type="Pfam" id="PF01464">
    <property type="entry name" value="SLT"/>
    <property type="match status" value="1"/>
</dbReference>
<dbReference type="EC" id="4.2.2.n1" evidence="3"/>
<dbReference type="InterPro" id="IPR023346">
    <property type="entry name" value="Lysozyme-like_dom_sf"/>
</dbReference>
<dbReference type="SUPFAM" id="SSF53955">
    <property type="entry name" value="Lysozyme-like"/>
    <property type="match status" value="1"/>
</dbReference>
<reference evidence="3 4" key="1">
    <citation type="submission" date="2023-08" db="EMBL/GenBank/DDBJ databases">
        <title>Pathogen: clinical or host-associated sample.</title>
        <authorList>
            <person name="Hergert J."/>
            <person name="Casey R."/>
            <person name="Wagner J."/>
            <person name="Young E.L."/>
            <person name="Oakeson K.F."/>
        </authorList>
    </citation>
    <scope>NUCLEOTIDE SEQUENCE [LARGE SCALE GENOMIC DNA]</scope>
    <source>
        <strain evidence="3 4">1760953</strain>
        <plasmid evidence="3 4">unnamed4</plasmid>
    </source>
</reference>
<gene>
    <name evidence="3" type="ORF">Q9313_26605</name>
</gene>
<dbReference type="InterPro" id="IPR008258">
    <property type="entry name" value="Transglycosylase_SLT_dom_1"/>
</dbReference>
<comment type="similarity">
    <text evidence="1">Belongs to the transglycosylase Slt family.</text>
</comment>
<keyword evidence="4" id="KW-1185">Reference proteome</keyword>
<sequence>MKTTLLCLLISTTAMTSQACEPVDADRVVELVRSIATAEELDPDLALAVVDVESAGGRHQVSDAGALGIMQLMPETASDYGVTDRCDPETNIRAGVRYLKKLYGEFDDPLLMLAAYNAGPERVYQKGGIPEFNETTLYIAKVMNRWTLNAKASAAEEKRAGNRLPRKETVALAPSPWRDQHVWTAE</sequence>
<organism evidence="3 4">
    <name type="scientific">Shinella sumterensis</name>
    <dbReference type="NCBI Taxonomy" id="1967501"/>
    <lineage>
        <taxon>Bacteria</taxon>
        <taxon>Pseudomonadati</taxon>
        <taxon>Pseudomonadota</taxon>
        <taxon>Alphaproteobacteria</taxon>
        <taxon>Hyphomicrobiales</taxon>
        <taxon>Rhizobiaceae</taxon>
        <taxon>Shinella</taxon>
    </lineage>
</organism>
<dbReference type="Proteomes" id="UP001234585">
    <property type="component" value="Plasmid unnamed4"/>
</dbReference>
<protein>
    <submittedName>
        <fullName evidence="3">Lytic transglycosylase domain-containing protein</fullName>
        <ecNumber evidence="3">4.2.2.n1</ecNumber>
    </submittedName>
</protein>
<dbReference type="CDD" id="cd00254">
    <property type="entry name" value="LT-like"/>
    <property type="match status" value="1"/>
</dbReference>
<dbReference type="PANTHER" id="PTHR37423:SF2">
    <property type="entry name" value="MEMBRANE-BOUND LYTIC MUREIN TRANSGLYCOSYLASE C"/>
    <property type="match status" value="1"/>
</dbReference>
<evidence type="ECO:0000256" key="2">
    <source>
        <dbReference type="ARBA" id="ARBA00009387"/>
    </source>
</evidence>
<evidence type="ECO:0000313" key="3">
    <source>
        <dbReference type="EMBL" id="WLS00970.1"/>
    </source>
</evidence>
<dbReference type="EMBL" id="CP132306">
    <property type="protein sequence ID" value="WLS00970.1"/>
    <property type="molecule type" value="Genomic_DNA"/>
</dbReference>
<geneLocation type="plasmid" evidence="3 4">
    <name>unnamed4</name>
</geneLocation>
<dbReference type="AlphaFoldDB" id="A0AA50HHT5"/>
<comment type="similarity">
    <text evidence="2">Belongs to the virb1 family.</text>
</comment>
<dbReference type="PANTHER" id="PTHR37423">
    <property type="entry name" value="SOLUBLE LYTIC MUREIN TRANSGLYCOSYLASE-RELATED"/>
    <property type="match status" value="1"/>
</dbReference>
<keyword evidence="3" id="KW-0456">Lyase</keyword>
<evidence type="ECO:0000313" key="4">
    <source>
        <dbReference type="Proteomes" id="UP001234585"/>
    </source>
</evidence>
<proteinExistence type="inferred from homology"/>
<keyword evidence="3" id="KW-0614">Plasmid</keyword>
<dbReference type="PROSITE" id="PS51257">
    <property type="entry name" value="PROKAR_LIPOPROTEIN"/>
    <property type="match status" value="1"/>
</dbReference>
<dbReference type="RefSeq" id="WP_306041121.1">
    <property type="nucleotide sequence ID" value="NZ_CP132306.1"/>
</dbReference>
<dbReference type="Gene3D" id="1.10.530.10">
    <property type="match status" value="1"/>
</dbReference>
<accession>A0AA50HHT5</accession>
<name>A0AA50HHT5_9HYPH</name>
<evidence type="ECO:0000256" key="1">
    <source>
        <dbReference type="ARBA" id="ARBA00007734"/>
    </source>
</evidence>